<keyword evidence="3 11" id="KW-0894">Sodium channel</keyword>
<dbReference type="EMBL" id="VXIV02000837">
    <property type="protein sequence ID" value="KAF6035742.1"/>
    <property type="molecule type" value="Genomic_DNA"/>
</dbReference>
<dbReference type="Pfam" id="PF00858">
    <property type="entry name" value="ASC"/>
    <property type="match status" value="1"/>
</dbReference>
<dbReference type="PROSITE" id="PS01206">
    <property type="entry name" value="ASC"/>
    <property type="match status" value="1"/>
</dbReference>
<protein>
    <submittedName>
        <fullName evidence="14">SCNN1D</fullName>
    </submittedName>
</protein>
<evidence type="ECO:0000256" key="2">
    <source>
        <dbReference type="ARBA" id="ARBA00022448"/>
    </source>
</evidence>
<gene>
    <name evidence="14" type="ORF">EB796_005951</name>
</gene>
<proteinExistence type="inferred from homology"/>
<dbReference type="Gene3D" id="1.10.287.770">
    <property type="entry name" value="YojJ-like"/>
    <property type="match status" value="1"/>
</dbReference>
<name>A0A7J7KAR1_BUGNE</name>
<dbReference type="AlphaFoldDB" id="A0A7J7KAR1"/>
<evidence type="ECO:0000256" key="6">
    <source>
        <dbReference type="ARBA" id="ARBA00023053"/>
    </source>
</evidence>
<comment type="caution">
    <text evidence="14">The sequence shown here is derived from an EMBL/GenBank/DDBJ whole genome shotgun (WGS) entry which is preliminary data.</text>
</comment>
<evidence type="ECO:0000313" key="15">
    <source>
        <dbReference type="Proteomes" id="UP000593567"/>
    </source>
</evidence>
<evidence type="ECO:0000256" key="1">
    <source>
        <dbReference type="ARBA" id="ARBA00004141"/>
    </source>
</evidence>
<dbReference type="PANTHER" id="PTHR11690">
    <property type="entry name" value="AMILORIDE-SENSITIVE SODIUM CHANNEL-RELATED"/>
    <property type="match status" value="1"/>
</dbReference>
<keyword evidence="7 11" id="KW-0406">Ion transport</keyword>
<keyword evidence="4 11" id="KW-0812">Transmembrane</keyword>
<keyword evidence="9 11" id="KW-0739">Sodium transport</keyword>
<evidence type="ECO:0000256" key="3">
    <source>
        <dbReference type="ARBA" id="ARBA00022461"/>
    </source>
</evidence>
<dbReference type="GO" id="GO:0005886">
    <property type="term" value="C:plasma membrane"/>
    <property type="evidence" value="ECO:0007669"/>
    <property type="project" value="TreeGrafter"/>
</dbReference>
<dbReference type="OrthoDB" id="6021021at2759"/>
<evidence type="ECO:0000256" key="13">
    <source>
        <dbReference type="SAM" id="Phobius"/>
    </source>
</evidence>
<evidence type="ECO:0000256" key="11">
    <source>
        <dbReference type="RuleBase" id="RU000679"/>
    </source>
</evidence>
<evidence type="ECO:0000256" key="9">
    <source>
        <dbReference type="ARBA" id="ARBA00023201"/>
    </source>
</evidence>
<keyword evidence="8 13" id="KW-0472">Membrane</keyword>
<keyword evidence="15" id="KW-1185">Reference proteome</keyword>
<keyword evidence="10 11" id="KW-0407">Ion channel</keyword>
<evidence type="ECO:0000313" key="14">
    <source>
        <dbReference type="EMBL" id="KAF6035742.1"/>
    </source>
</evidence>
<keyword evidence="5 13" id="KW-1133">Transmembrane helix</keyword>
<reference evidence="14" key="1">
    <citation type="submission" date="2020-06" db="EMBL/GenBank/DDBJ databases">
        <title>Draft genome of Bugula neritina, a colonial animal packing powerful symbionts and potential medicines.</title>
        <authorList>
            <person name="Rayko M."/>
        </authorList>
    </citation>
    <scope>NUCLEOTIDE SEQUENCE [LARGE SCALE GENOMIC DNA]</scope>
    <source>
        <strain evidence="14">Kwan_BN1</strain>
    </source>
</reference>
<evidence type="ECO:0000256" key="12">
    <source>
        <dbReference type="SAM" id="MobiDB-lite"/>
    </source>
</evidence>
<sequence length="584" mass="66529">MSTTELKERAKLRADLKDLLNDFSENSTAHGPPKIVQRKFILAKLFWSCLFITGICFFGYFSYKLTVKYMNYETTTDIELTFDVLKFPAVSFCNHNQFRLDRIPQDLRSLTEDFIMSDRFEMFGGEDYFYDYFMSNPTDSPLYIPWWLETTQSVSSSPEYSTSVTEGNQQTTQVTGEARRRRKRFIAELDDNSVAVMKDMEGFYLMPNLTSKAEDITWFSETGSPSSGSSILLNVTEYVASYTSDSMLRGMGHDIEEMLQGCTFQGRTCGPEDFYQFYDRKYGNCYTFNSGMDQQVAKVTSPGAPFGLSLTLFINQPMYVPALSKQSGVRVLLHRQGEVPLVAEEGFNAPPGMESAIAVRYIEISRMPGEKYSNCTKQSLSEGSFHEFYPGNYTQQACLKTCLQKGIIKECGCANALYRSPPDVEICNVDKVACLEEVEENLLESDVCLGSCPIQCWESQYQHSISTSQWPSNNYEPYLEQTLKTRGKALKKMLEASNRDGLREEFVKLEIYFDNLNFYRYKERPSMTFEDLIGNIGGHLGLWIGMSVISFVEVFELIVSLFAVCAKALSASKQNKVEQMKQFC</sequence>
<accession>A0A7J7KAR1</accession>
<comment type="subcellular location">
    <subcellularLocation>
        <location evidence="1">Membrane</location>
        <topology evidence="1">Multi-pass membrane protein</topology>
    </subcellularLocation>
</comment>
<feature type="transmembrane region" description="Helical" evidence="13">
    <location>
        <begin position="540"/>
        <end position="566"/>
    </location>
</feature>
<dbReference type="InterPro" id="IPR020903">
    <property type="entry name" value="ENaC_CS"/>
</dbReference>
<organism evidence="14 15">
    <name type="scientific">Bugula neritina</name>
    <name type="common">Brown bryozoan</name>
    <name type="synonym">Sertularia neritina</name>
    <dbReference type="NCBI Taxonomy" id="10212"/>
    <lineage>
        <taxon>Eukaryota</taxon>
        <taxon>Metazoa</taxon>
        <taxon>Spiralia</taxon>
        <taxon>Lophotrochozoa</taxon>
        <taxon>Bryozoa</taxon>
        <taxon>Gymnolaemata</taxon>
        <taxon>Cheilostomatida</taxon>
        <taxon>Flustrina</taxon>
        <taxon>Buguloidea</taxon>
        <taxon>Bugulidae</taxon>
        <taxon>Bugula</taxon>
    </lineage>
</organism>
<dbReference type="Gene3D" id="2.60.470.10">
    <property type="entry name" value="Acid-sensing ion channels like domains"/>
    <property type="match status" value="1"/>
</dbReference>
<evidence type="ECO:0000256" key="5">
    <source>
        <dbReference type="ARBA" id="ARBA00022989"/>
    </source>
</evidence>
<evidence type="ECO:0000256" key="4">
    <source>
        <dbReference type="ARBA" id="ARBA00022692"/>
    </source>
</evidence>
<dbReference type="InterPro" id="IPR001873">
    <property type="entry name" value="ENaC"/>
</dbReference>
<evidence type="ECO:0000256" key="7">
    <source>
        <dbReference type="ARBA" id="ARBA00023065"/>
    </source>
</evidence>
<comment type="similarity">
    <text evidence="11">Belongs to the amiloride-sensitive sodium channel (TC 1.A.6) family.</text>
</comment>
<feature type="transmembrane region" description="Helical" evidence="13">
    <location>
        <begin position="41"/>
        <end position="63"/>
    </location>
</feature>
<feature type="region of interest" description="Disordered" evidence="12">
    <location>
        <begin position="158"/>
        <end position="177"/>
    </location>
</feature>
<dbReference type="PANTHER" id="PTHR11690:SF248">
    <property type="entry name" value="PICKPOCKET 17, ISOFORM A"/>
    <property type="match status" value="1"/>
</dbReference>
<dbReference type="GO" id="GO:0015280">
    <property type="term" value="F:ligand-gated sodium channel activity"/>
    <property type="evidence" value="ECO:0007669"/>
    <property type="project" value="TreeGrafter"/>
</dbReference>
<evidence type="ECO:0000256" key="8">
    <source>
        <dbReference type="ARBA" id="ARBA00023136"/>
    </source>
</evidence>
<dbReference type="PRINTS" id="PR01078">
    <property type="entry name" value="AMINACHANNEL"/>
</dbReference>
<dbReference type="Proteomes" id="UP000593567">
    <property type="component" value="Unassembled WGS sequence"/>
</dbReference>
<evidence type="ECO:0000256" key="10">
    <source>
        <dbReference type="ARBA" id="ARBA00023303"/>
    </source>
</evidence>
<keyword evidence="6" id="KW-0915">Sodium</keyword>
<keyword evidence="2 11" id="KW-0813">Transport</keyword>